<accession>A0A4Z0L995</accession>
<evidence type="ECO:0008006" key="3">
    <source>
        <dbReference type="Google" id="ProtNLM"/>
    </source>
</evidence>
<evidence type="ECO:0000313" key="1">
    <source>
        <dbReference type="EMBL" id="TGD57563.1"/>
    </source>
</evidence>
<comment type="caution">
    <text evidence="1">The sequence shown here is derived from an EMBL/GenBank/DDBJ whole genome shotgun (WGS) entry which is preliminary data.</text>
</comment>
<protein>
    <recommendedName>
        <fullName evidence="3">Tox-MPTase4 domain-containing protein</fullName>
    </recommendedName>
</protein>
<dbReference type="AlphaFoldDB" id="A0A4Z0L995"/>
<dbReference type="Proteomes" id="UP000297407">
    <property type="component" value="Unassembled WGS sequence"/>
</dbReference>
<dbReference type="EMBL" id="SRLH01000005">
    <property type="protein sequence ID" value="TGD57563.1"/>
    <property type="molecule type" value="Genomic_DNA"/>
</dbReference>
<keyword evidence="2" id="KW-1185">Reference proteome</keyword>
<reference evidence="1 2" key="1">
    <citation type="submission" date="2019-04" db="EMBL/GenBank/DDBJ databases">
        <title>Flavobacterium sp. strain DS2-A Genome sequencing and assembly.</title>
        <authorList>
            <person name="Kim I."/>
        </authorList>
    </citation>
    <scope>NUCLEOTIDE SEQUENCE [LARGE SCALE GENOMIC DNA]</scope>
    <source>
        <strain evidence="1 2">DS2-A</strain>
    </source>
</reference>
<gene>
    <name evidence="1" type="ORF">E4635_10250</name>
</gene>
<dbReference type="OrthoDB" id="1449922at2"/>
<evidence type="ECO:0000313" key="2">
    <source>
        <dbReference type="Proteomes" id="UP000297407"/>
    </source>
</evidence>
<name>A0A4Z0L995_9FLAO</name>
<dbReference type="RefSeq" id="WP_135526576.1">
    <property type="nucleotide sequence ID" value="NZ_SRLH01000005.1"/>
</dbReference>
<organism evidence="1 2">
    <name type="scientific">Flavobacterium humi</name>
    <dbReference type="NCBI Taxonomy" id="2562683"/>
    <lineage>
        <taxon>Bacteria</taxon>
        <taxon>Pseudomonadati</taxon>
        <taxon>Bacteroidota</taxon>
        <taxon>Flavobacteriia</taxon>
        <taxon>Flavobacteriales</taxon>
        <taxon>Flavobacteriaceae</taxon>
        <taxon>Flavobacterium</taxon>
    </lineage>
</organism>
<proteinExistence type="predicted"/>
<sequence>MKPYSEILQLIQTYHELGETIQAANLAIEEYGIRHPNFKGFELREKAKPDYVLMTTEGTFGLPQVIRIPENTFEFEFILMLNLIAHEMIHVGQKMNGNFVEDRNEREWQAHYEMLFHRTYPQIPDMPKHQQVFFGNKALDYYRKMGEDSVLQEKYAQQKLEVENLVASLS</sequence>